<reference evidence="1" key="2">
    <citation type="journal article" date="2015" name="Data Brief">
        <title>Shoot transcriptome of the giant reed, Arundo donax.</title>
        <authorList>
            <person name="Barrero R.A."/>
            <person name="Guerrero F.D."/>
            <person name="Moolhuijzen P."/>
            <person name="Goolsby J.A."/>
            <person name="Tidwell J."/>
            <person name="Bellgard S.E."/>
            <person name="Bellgard M.I."/>
        </authorList>
    </citation>
    <scope>NUCLEOTIDE SEQUENCE</scope>
    <source>
        <tissue evidence="1">Shoot tissue taken approximately 20 cm above the soil surface</tissue>
    </source>
</reference>
<protein>
    <submittedName>
        <fullName evidence="1">Uncharacterized protein</fullName>
    </submittedName>
</protein>
<name>A0A0A9BPC8_ARUDO</name>
<reference evidence="1" key="1">
    <citation type="submission" date="2014-09" db="EMBL/GenBank/DDBJ databases">
        <authorList>
            <person name="Magalhaes I.L.F."/>
            <person name="Oliveira U."/>
            <person name="Santos F.R."/>
            <person name="Vidigal T.H.D.A."/>
            <person name="Brescovit A.D."/>
            <person name="Santos A.J."/>
        </authorList>
    </citation>
    <scope>NUCLEOTIDE SEQUENCE</scope>
    <source>
        <tissue evidence="1">Shoot tissue taken approximately 20 cm above the soil surface</tissue>
    </source>
</reference>
<organism evidence="1">
    <name type="scientific">Arundo donax</name>
    <name type="common">Giant reed</name>
    <name type="synonym">Donax arundinaceus</name>
    <dbReference type="NCBI Taxonomy" id="35708"/>
    <lineage>
        <taxon>Eukaryota</taxon>
        <taxon>Viridiplantae</taxon>
        <taxon>Streptophyta</taxon>
        <taxon>Embryophyta</taxon>
        <taxon>Tracheophyta</taxon>
        <taxon>Spermatophyta</taxon>
        <taxon>Magnoliopsida</taxon>
        <taxon>Liliopsida</taxon>
        <taxon>Poales</taxon>
        <taxon>Poaceae</taxon>
        <taxon>PACMAD clade</taxon>
        <taxon>Arundinoideae</taxon>
        <taxon>Arundineae</taxon>
        <taxon>Arundo</taxon>
    </lineage>
</organism>
<dbReference type="AlphaFoldDB" id="A0A0A9BPC8"/>
<sequence>MKILVRIHVNENPSAYIVSVQLYKARWDAD</sequence>
<accession>A0A0A9BPC8</accession>
<dbReference type="EMBL" id="GBRH01232684">
    <property type="protein sequence ID" value="JAD65211.1"/>
    <property type="molecule type" value="Transcribed_RNA"/>
</dbReference>
<proteinExistence type="predicted"/>
<evidence type="ECO:0000313" key="1">
    <source>
        <dbReference type="EMBL" id="JAD65211.1"/>
    </source>
</evidence>